<name>A0A5S3YSW5_9GAMM</name>
<accession>A0A5S3YSW5</accession>
<dbReference type="EMBL" id="PNCM01000021">
    <property type="protein sequence ID" value="TMP80428.1"/>
    <property type="molecule type" value="Genomic_DNA"/>
</dbReference>
<evidence type="ECO:0000313" key="2">
    <source>
        <dbReference type="EMBL" id="TMP80428.1"/>
    </source>
</evidence>
<comment type="caution">
    <text evidence="2">The sequence shown here is derived from an EMBL/GenBank/DDBJ whole genome shotgun (WGS) entry which is preliminary data.</text>
</comment>
<dbReference type="Proteomes" id="UP000307362">
    <property type="component" value="Unassembled WGS sequence"/>
</dbReference>
<dbReference type="AlphaFoldDB" id="A0A5S3YSW5"/>
<keyword evidence="1" id="KW-0812">Transmembrane</keyword>
<gene>
    <name evidence="2" type="ORF">CWB73_10310</name>
</gene>
<proteinExistence type="predicted"/>
<reference evidence="2 3" key="1">
    <citation type="submission" date="2017-12" db="EMBL/GenBank/DDBJ databases">
        <authorList>
            <person name="Paulsen S."/>
            <person name="Gram L.K."/>
        </authorList>
    </citation>
    <scope>NUCLEOTIDE SEQUENCE [LARGE SCALE GENOMIC DNA]</scope>
    <source>
        <strain evidence="2 3">S1189</strain>
    </source>
</reference>
<evidence type="ECO:0000313" key="3">
    <source>
        <dbReference type="Proteomes" id="UP000307362"/>
    </source>
</evidence>
<sequence length="217" mass="24779">MESLARTYYFRFLRQFIQLKRFFKLNPGFLPLAIYLVTSAAGLFYLTHLISYFGFDGLKHIGLGDFFTVIFSSMGLLLTFMGVFIIGVFYIRLDKYFSSIQFLSIGKLLFKLNRPYLKAPLLTMCSAAIIVVFAQAYNSANLDASEIKHSQYEMVKIGFNYPIVWLGKKTLMLDEAKVIATTNRYAFIYHPQTKKSVVVPLTNIATIFNTTKGAEDE</sequence>
<protein>
    <submittedName>
        <fullName evidence="2">Uncharacterized protein</fullName>
    </submittedName>
</protein>
<keyword evidence="1" id="KW-0472">Membrane</keyword>
<dbReference type="OrthoDB" id="6310222at2"/>
<feature type="transmembrane region" description="Helical" evidence="1">
    <location>
        <begin position="66"/>
        <end position="91"/>
    </location>
</feature>
<evidence type="ECO:0000256" key="1">
    <source>
        <dbReference type="SAM" id="Phobius"/>
    </source>
</evidence>
<feature type="transmembrane region" description="Helical" evidence="1">
    <location>
        <begin position="29"/>
        <end position="54"/>
    </location>
</feature>
<organism evidence="2 3">
    <name type="scientific">Pseudoalteromonas phenolica</name>
    <dbReference type="NCBI Taxonomy" id="161398"/>
    <lineage>
        <taxon>Bacteria</taxon>
        <taxon>Pseudomonadati</taxon>
        <taxon>Pseudomonadota</taxon>
        <taxon>Gammaproteobacteria</taxon>
        <taxon>Alteromonadales</taxon>
        <taxon>Pseudoalteromonadaceae</taxon>
        <taxon>Pseudoalteromonas</taxon>
    </lineage>
</organism>
<keyword evidence="1" id="KW-1133">Transmembrane helix</keyword>
<reference evidence="3" key="2">
    <citation type="submission" date="2019-06" db="EMBL/GenBank/DDBJ databases">
        <title>Co-occurence of chitin degradation, pigmentation and bioactivity in marine Pseudoalteromonas.</title>
        <authorList>
            <person name="Sonnenschein E.C."/>
            <person name="Bech P.K."/>
        </authorList>
    </citation>
    <scope>NUCLEOTIDE SEQUENCE [LARGE SCALE GENOMIC DNA]</scope>
    <source>
        <strain evidence="3">S1189</strain>
    </source>
</reference>
<dbReference type="RefSeq" id="WP_138567532.1">
    <property type="nucleotide sequence ID" value="NZ_PNCM01000021.1"/>
</dbReference>